<dbReference type="Pfam" id="PF13597">
    <property type="entry name" value="NRDD"/>
    <property type="match status" value="1"/>
</dbReference>
<dbReference type="GO" id="GO:0006260">
    <property type="term" value="P:DNA replication"/>
    <property type="evidence" value="ECO:0007669"/>
    <property type="project" value="InterPro"/>
</dbReference>
<dbReference type="GO" id="GO:0004748">
    <property type="term" value="F:ribonucleoside-diphosphate reductase activity, thioredoxin disulfide as acceptor"/>
    <property type="evidence" value="ECO:0007669"/>
    <property type="project" value="TreeGrafter"/>
</dbReference>
<keyword evidence="2 3" id="KW-0067">ATP-binding</keyword>
<dbReference type="Gene3D" id="3.20.70.20">
    <property type="match status" value="1"/>
</dbReference>
<evidence type="ECO:0000313" key="7">
    <source>
        <dbReference type="Proteomes" id="UP000422108"/>
    </source>
</evidence>
<dbReference type="PANTHER" id="PTHR21075">
    <property type="entry name" value="ANAEROBIC RIBONUCLEOSIDE-TRIPHOSPHATE REDUCTASE"/>
    <property type="match status" value="1"/>
</dbReference>
<organism evidence="6 7">
    <name type="scientific">Desulfosarcina ovata subsp. ovata</name>
    <dbReference type="NCBI Taxonomy" id="2752305"/>
    <lineage>
        <taxon>Bacteria</taxon>
        <taxon>Pseudomonadati</taxon>
        <taxon>Thermodesulfobacteriota</taxon>
        <taxon>Desulfobacteria</taxon>
        <taxon>Desulfobacterales</taxon>
        <taxon>Desulfosarcinaceae</taxon>
        <taxon>Desulfosarcina</taxon>
    </lineage>
</organism>
<dbReference type="InterPro" id="IPR012833">
    <property type="entry name" value="NrdD"/>
</dbReference>
<dbReference type="NCBIfam" id="TIGR02487">
    <property type="entry name" value="NrdD"/>
    <property type="match status" value="1"/>
</dbReference>
<dbReference type="InterPro" id="IPR005144">
    <property type="entry name" value="ATP-cone_dom"/>
</dbReference>
<dbReference type="Pfam" id="PF03477">
    <property type="entry name" value="ATP-cone"/>
    <property type="match status" value="1"/>
</dbReference>
<gene>
    <name evidence="6" type="ORF">DSCOOX_56920</name>
</gene>
<dbReference type="PROSITE" id="PS51161">
    <property type="entry name" value="ATP_CONE"/>
    <property type="match status" value="1"/>
</dbReference>
<dbReference type="CDD" id="cd01675">
    <property type="entry name" value="RNR_III"/>
    <property type="match status" value="1"/>
</dbReference>
<feature type="region of interest" description="Disordered" evidence="4">
    <location>
        <begin position="723"/>
        <end position="742"/>
    </location>
</feature>
<protein>
    <submittedName>
        <fullName evidence="6">Anaerobic ribonucleoside triphosphate reductase</fullName>
    </submittedName>
</protein>
<dbReference type="SUPFAM" id="SSF51998">
    <property type="entry name" value="PFL-like glycyl radical enzymes"/>
    <property type="match status" value="1"/>
</dbReference>
<dbReference type="AlphaFoldDB" id="A0A5K8AIJ7"/>
<dbReference type="PANTHER" id="PTHR21075:SF0">
    <property type="entry name" value="ANAEROBIC RIBONUCLEOSIDE-TRIPHOSPHATE REDUCTASE"/>
    <property type="match status" value="1"/>
</dbReference>
<dbReference type="GO" id="GO:0009265">
    <property type="term" value="P:2'-deoxyribonucleotide biosynthetic process"/>
    <property type="evidence" value="ECO:0007669"/>
    <property type="project" value="TreeGrafter"/>
</dbReference>
<keyword evidence="7" id="KW-1185">Reference proteome</keyword>
<proteinExistence type="predicted"/>
<evidence type="ECO:0000259" key="5">
    <source>
        <dbReference type="PROSITE" id="PS51161"/>
    </source>
</evidence>
<name>A0A5K8AIJ7_9BACT</name>
<evidence type="ECO:0000313" key="6">
    <source>
        <dbReference type="EMBL" id="BBO92512.1"/>
    </source>
</evidence>
<evidence type="ECO:0000256" key="2">
    <source>
        <dbReference type="ARBA" id="ARBA00022840"/>
    </source>
</evidence>
<feature type="domain" description="ATP-cone" evidence="5">
    <location>
        <begin position="3"/>
        <end position="95"/>
    </location>
</feature>
<dbReference type="GO" id="GO:0005524">
    <property type="term" value="F:ATP binding"/>
    <property type="evidence" value="ECO:0007669"/>
    <property type="project" value="UniProtKB-UniRule"/>
</dbReference>
<dbReference type="GO" id="GO:0008998">
    <property type="term" value="F:ribonucleoside-triphosphate reductase (thioredoxin) activity"/>
    <property type="evidence" value="ECO:0007669"/>
    <property type="project" value="InterPro"/>
</dbReference>
<keyword evidence="1 3" id="KW-0547">Nucleotide-binding</keyword>
<evidence type="ECO:0000256" key="1">
    <source>
        <dbReference type="ARBA" id="ARBA00022741"/>
    </source>
</evidence>
<dbReference type="Proteomes" id="UP000422108">
    <property type="component" value="Chromosome"/>
</dbReference>
<dbReference type="EMBL" id="AP021879">
    <property type="protein sequence ID" value="BBO92512.1"/>
    <property type="molecule type" value="Genomic_DNA"/>
</dbReference>
<dbReference type="RefSeq" id="WP_155313242.1">
    <property type="nucleotide sequence ID" value="NZ_AP021879.1"/>
</dbReference>
<dbReference type="NCBIfam" id="NF006126">
    <property type="entry name" value="PRK08270.1"/>
    <property type="match status" value="1"/>
</dbReference>
<sequence length="742" mass="84237">MIEEIRKRDGRIVEFDSSKITAAITKAGLATGEFGEREARKMTLRVLTLAHELRLGPTPEVEEVQDIVERVLLDSPYYKTAKAYIIYREQHAQIRRIATKANVDLVEHYIRKLDWKIKENSNMCYSLQGLNNYISSDVTSEYWLNKIYPPEIRRAHADGDLHIHDLSLLSVYCVGWDLTDLLRNGFKGVEGKVESAPPKHLRSALGQIVNFFYTLQGEAAGAQALSNFDTLLAPFIRYDKLSYNKVKQALQEFVFNINIPTRVGFQTPFTNITMDLYVPHTLKDHPAIIGGKEKKATYSDFQAEMDIFNRAFAEVMIEGDAKGRVFTFPIPTYNITRDFDWDNPNLETVWQMTGKYGIPYFSNFVNSDMSPEDARSMCCRLRLDNRELLKRGGGLFGANPLTGSIGVVTINLPRIGHVAKDEAEFFDLLQERVNLAIESLAIKRKVLEQFTDKHLYPYSKFYLRDIKNRSGVYWKNHFSTIGIVGMNEACLNFLSDDITTAQGQVFSVKVMDTLRNMLAEIQDRTGDIFNLEATPAEGTSYRLAMIDKKRYPDIRCANEEDVRKGAVPYYTNSTQLPVNYTDDIFDTLTLQDNLQTKYTGGTVLHLFLGEQVSDIETVKSIIRKVSGSYHLPYFTLTPTFSVCPSHGYLNGEQSRCPHCDRETEVYSRVVGYLRPVKQWNDGKQAEYRRRQTFKISQEAAPGVTAAIAVKEAVPCPLPIDEGVGTDLPLPPENDLQRRAGSV</sequence>
<reference evidence="6 7" key="1">
    <citation type="submission" date="2019-11" db="EMBL/GenBank/DDBJ databases">
        <title>Comparative genomics of hydrocarbon-degrading Desulfosarcina strains.</title>
        <authorList>
            <person name="Watanabe M."/>
            <person name="Kojima H."/>
            <person name="Fukui M."/>
        </authorList>
    </citation>
    <scope>NUCLEOTIDE SEQUENCE [LARGE SCALE GENOMIC DNA]</scope>
    <source>
        <strain evidence="7">oXyS1</strain>
    </source>
</reference>
<accession>A0A5K8AIJ7</accession>
<dbReference type="GO" id="GO:0031250">
    <property type="term" value="C:anaerobic ribonucleoside-triphosphate reductase complex"/>
    <property type="evidence" value="ECO:0007669"/>
    <property type="project" value="TreeGrafter"/>
</dbReference>
<evidence type="ECO:0000256" key="4">
    <source>
        <dbReference type="SAM" id="MobiDB-lite"/>
    </source>
</evidence>
<evidence type="ECO:0000256" key="3">
    <source>
        <dbReference type="PROSITE-ProRule" id="PRU00492"/>
    </source>
</evidence>